<dbReference type="PANTHER" id="PTHR30419">
    <property type="entry name" value="HTH-TYPE TRANSCRIPTIONAL REGULATOR YBHD"/>
    <property type="match status" value="1"/>
</dbReference>
<dbReference type="InterPro" id="IPR036390">
    <property type="entry name" value="WH_DNA-bd_sf"/>
</dbReference>
<dbReference type="InterPro" id="IPR036388">
    <property type="entry name" value="WH-like_DNA-bd_sf"/>
</dbReference>
<dbReference type="GO" id="GO:0003700">
    <property type="term" value="F:DNA-binding transcription factor activity"/>
    <property type="evidence" value="ECO:0007669"/>
    <property type="project" value="InterPro"/>
</dbReference>
<dbReference type="Gene3D" id="3.40.190.10">
    <property type="entry name" value="Periplasmic binding protein-like II"/>
    <property type="match status" value="2"/>
</dbReference>
<dbReference type="AlphaFoldDB" id="A0A4P6UK47"/>
<dbReference type="InterPro" id="IPR050950">
    <property type="entry name" value="HTH-type_LysR_regulators"/>
</dbReference>
<proteinExistence type="inferred from homology"/>
<reference evidence="6 7" key="1">
    <citation type="submission" date="2018-07" db="EMBL/GenBank/DDBJ databases">
        <title>Exploring interactions and the metabolic potential of the ultra-small soil bacteria Hylemonella gracilis.</title>
        <authorList>
            <person name="Tyc O."/>
            <person name="Kulkarni P."/>
            <person name="Gawehns F."/>
            <person name="Hundscheid M."/>
            <person name="Zweers H."/>
            <person name="Garbeva P."/>
        </authorList>
    </citation>
    <scope>NUCLEOTIDE SEQUENCE [LARGE SCALE GENOMIC DNA]</scope>
    <source>
        <strain evidence="6 7">NS1</strain>
    </source>
</reference>
<dbReference type="InterPro" id="IPR005119">
    <property type="entry name" value="LysR_subst-bd"/>
</dbReference>
<keyword evidence="4" id="KW-0804">Transcription</keyword>
<evidence type="ECO:0000256" key="3">
    <source>
        <dbReference type="ARBA" id="ARBA00023125"/>
    </source>
</evidence>
<evidence type="ECO:0000256" key="4">
    <source>
        <dbReference type="ARBA" id="ARBA00023163"/>
    </source>
</evidence>
<feature type="domain" description="HTH lysR-type" evidence="5">
    <location>
        <begin position="34"/>
        <end position="91"/>
    </location>
</feature>
<dbReference type="OrthoDB" id="8839922at2"/>
<evidence type="ECO:0000256" key="2">
    <source>
        <dbReference type="ARBA" id="ARBA00023015"/>
    </source>
</evidence>
<dbReference type="Gene3D" id="1.10.10.10">
    <property type="entry name" value="Winged helix-like DNA-binding domain superfamily/Winged helix DNA-binding domain"/>
    <property type="match status" value="1"/>
</dbReference>
<dbReference type="GO" id="GO:0005829">
    <property type="term" value="C:cytosol"/>
    <property type="evidence" value="ECO:0007669"/>
    <property type="project" value="TreeGrafter"/>
</dbReference>
<dbReference type="PRINTS" id="PR00039">
    <property type="entry name" value="HTHLYSR"/>
</dbReference>
<dbReference type="SUPFAM" id="SSF46785">
    <property type="entry name" value="Winged helix' DNA-binding domain"/>
    <property type="match status" value="1"/>
</dbReference>
<dbReference type="KEGG" id="hgr:DW355_12445"/>
<accession>A0A4P6UK47</accession>
<dbReference type="Pfam" id="PF03466">
    <property type="entry name" value="LysR_substrate"/>
    <property type="match status" value="1"/>
</dbReference>
<organism evidence="6 7">
    <name type="scientific">Hylemonella gracilis</name>
    <dbReference type="NCBI Taxonomy" id="80880"/>
    <lineage>
        <taxon>Bacteria</taxon>
        <taxon>Pseudomonadati</taxon>
        <taxon>Pseudomonadota</taxon>
        <taxon>Betaproteobacteria</taxon>
        <taxon>Burkholderiales</taxon>
        <taxon>Comamonadaceae</taxon>
        <taxon>Hylemonella</taxon>
    </lineage>
</organism>
<sequence length="338" mass="37028">MEPILGSRTIAVDHHFGNNPCSKSVWSKAMKGSLLPAVLRYADQVARSGSIQKAARELHVAASAINRQILELEDALGVPLFERLPRGMRLTPSGSTIVTLARRWRDDERRAADDIQRMQGVQQGHVNLVAMDSHVSSVLPVLVDSLAMSHPRISLRVTTATPDAAAHALAEGSAEVAAIFNLAPRRDVLALWSAELPLGCIVAPDHPLAQRKSISLQEASTHPIALQDKTLLIRRYLESRYSWLFSDPQGHVETSSVNLVKSLVRTGRFLAFTSELDAARELIDGTLRFVPVRDKGAEPQTVSVAISATRPQPVWVRTVADALQSQIEYFLNAVRARA</sequence>
<protein>
    <submittedName>
        <fullName evidence="6">LysR family transcriptional regulator</fullName>
    </submittedName>
</protein>
<dbReference type="PROSITE" id="PS50931">
    <property type="entry name" value="HTH_LYSR"/>
    <property type="match status" value="1"/>
</dbReference>
<dbReference type="EMBL" id="CP031395">
    <property type="protein sequence ID" value="QBK05443.1"/>
    <property type="molecule type" value="Genomic_DNA"/>
</dbReference>
<dbReference type="InterPro" id="IPR000847">
    <property type="entry name" value="LysR_HTH_N"/>
</dbReference>
<keyword evidence="2" id="KW-0805">Transcription regulation</keyword>
<evidence type="ECO:0000313" key="7">
    <source>
        <dbReference type="Proteomes" id="UP000292939"/>
    </source>
</evidence>
<keyword evidence="3" id="KW-0238">DNA-binding</keyword>
<evidence type="ECO:0000313" key="6">
    <source>
        <dbReference type="EMBL" id="QBK05443.1"/>
    </source>
</evidence>
<evidence type="ECO:0000259" key="5">
    <source>
        <dbReference type="PROSITE" id="PS50931"/>
    </source>
</evidence>
<gene>
    <name evidence="6" type="ORF">DW355_12445</name>
</gene>
<name>A0A4P6UK47_9BURK</name>
<dbReference type="GO" id="GO:0003677">
    <property type="term" value="F:DNA binding"/>
    <property type="evidence" value="ECO:0007669"/>
    <property type="project" value="UniProtKB-KW"/>
</dbReference>
<evidence type="ECO:0000256" key="1">
    <source>
        <dbReference type="ARBA" id="ARBA00009437"/>
    </source>
</evidence>
<dbReference type="SUPFAM" id="SSF53850">
    <property type="entry name" value="Periplasmic binding protein-like II"/>
    <property type="match status" value="1"/>
</dbReference>
<dbReference type="Proteomes" id="UP000292939">
    <property type="component" value="Chromosome"/>
</dbReference>
<comment type="similarity">
    <text evidence="1">Belongs to the LysR transcriptional regulatory family.</text>
</comment>
<dbReference type="Pfam" id="PF00126">
    <property type="entry name" value="HTH_1"/>
    <property type="match status" value="1"/>
</dbReference>